<accession>A0A0H3ZUX1</accession>
<name>A0A0H3ZUX1_9VIBR</name>
<sequence length="194" mass="21388">MLHKTLEDVLLHHTSQLIANSSMSQTSFICELLFPALTQSGVEKPTDILTADDYGKWESAKRRQLSSIMNGHTNVPAKWALVWAKCLPEPYGSAARSDMLAVFGVMDINLSLLAGRVTQRSNLPALLRETAEVLDASAEVCADGHYDSDDDPKQLQRTADELLDVVELCLCEMMSIHQVTPLTGRASVVVKMFK</sequence>
<dbReference type="EMBL" id="KP795532">
    <property type="protein sequence ID" value="AKN37346.1"/>
    <property type="molecule type" value="Genomic_DNA"/>
</dbReference>
<proteinExistence type="predicted"/>
<protein>
    <submittedName>
        <fullName evidence="1">Phage protein</fullName>
    </submittedName>
</protein>
<reference evidence="1" key="1">
    <citation type="journal article" date="2015" name="MBio">
        <title>Eco-Evolutionary Dynamics of Episomes among Ecologically Cohesive Bacterial Populations.</title>
        <authorList>
            <person name="Xue H."/>
            <person name="Cordero O.X."/>
            <person name="Camas F.M."/>
            <person name="Trimble W."/>
            <person name="Meyer F."/>
            <person name="Guglielmini J."/>
            <person name="Rocha E.P."/>
            <person name="Polz M.F."/>
        </authorList>
    </citation>
    <scope>NUCLEOTIDE SEQUENCE</scope>
    <source>
        <strain evidence="1">1F_97</strain>
    </source>
</reference>
<dbReference type="AlphaFoldDB" id="A0A0H3ZUX1"/>
<evidence type="ECO:0000313" key="1">
    <source>
        <dbReference type="EMBL" id="AKN37346.1"/>
    </source>
</evidence>
<organism evidence="1">
    <name type="scientific">Vibrio sp. 1F_97</name>
    <dbReference type="NCBI Taxonomy" id="1652827"/>
    <lineage>
        <taxon>Bacteria</taxon>
        <taxon>Pseudomonadati</taxon>
        <taxon>Pseudomonadota</taxon>
        <taxon>Gammaproteobacteria</taxon>
        <taxon>Vibrionales</taxon>
        <taxon>Vibrionaceae</taxon>
        <taxon>Vibrio</taxon>
    </lineage>
</organism>